<dbReference type="InterPro" id="IPR027417">
    <property type="entry name" value="P-loop_NTPase"/>
</dbReference>
<keyword evidence="3 9" id="KW-0347">Helicase</keyword>
<dbReference type="GO" id="GO:0003676">
    <property type="term" value="F:nucleic acid binding"/>
    <property type="evidence" value="ECO:0007669"/>
    <property type="project" value="InterPro"/>
</dbReference>
<keyword evidence="2" id="KW-0378">Hydrolase</keyword>
<evidence type="ECO:0000259" key="7">
    <source>
        <dbReference type="PROSITE" id="PS51194"/>
    </source>
</evidence>
<gene>
    <name evidence="9" type="ORF">MNBD_GAMMA07-1916</name>
</gene>
<dbReference type="PROSITE" id="PS51192">
    <property type="entry name" value="HELICASE_ATP_BIND_1"/>
    <property type="match status" value="1"/>
</dbReference>
<dbReference type="Pfam" id="PF00271">
    <property type="entry name" value="Helicase_C"/>
    <property type="match status" value="1"/>
</dbReference>
<dbReference type="GO" id="GO:0005829">
    <property type="term" value="C:cytosol"/>
    <property type="evidence" value="ECO:0007669"/>
    <property type="project" value="TreeGrafter"/>
</dbReference>
<dbReference type="CDD" id="cd18787">
    <property type="entry name" value="SF2_C_DEAD"/>
    <property type="match status" value="1"/>
</dbReference>
<feature type="region of interest" description="Disordered" evidence="5">
    <location>
        <begin position="402"/>
        <end position="440"/>
    </location>
</feature>
<dbReference type="PROSITE" id="PS51195">
    <property type="entry name" value="Q_MOTIF"/>
    <property type="match status" value="1"/>
</dbReference>
<dbReference type="GO" id="GO:0003724">
    <property type="term" value="F:RNA helicase activity"/>
    <property type="evidence" value="ECO:0007669"/>
    <property type="project" value="InterPro"/>
</dbReference>
<evidence type="ECO:0000256" key="1">
    <source>
        <dbReference type="ARBA" id="ARBA00022741"/>
    </source>
</evidence>
<feature type="compositionally biased region" description="Basic residues" evidence="5">
    <location>
        <begin position="409"/>
        <end position="424"/>
    </location>
</feature>
<dbReference type="PANTHER" id="PTHR47959">
    <property type="entry name" value="ATP-DEPENDENT RNA HELICASE RHLE-RELATED"/>
    <property type="match status" value="1"/>
</dbReference>
<keyword evidence="1" id="KW-0547">Nucleotide-binding</keyword>
<dbReference type="InterPro" id="IPR011545">
    <property type="entry name" value="DEAD/DEAH_box_helicase_dom"/>
</dbReference>
<evidence type="ECO:0000256" key="4">
    <source>
        <dbReference type="ARBA" id="ARBA00022840"/>
    </source>
</evidence>
<dbReference type="CDD" id="cd00268">
    <property type="entry name" value="DEADc"/>
    <property type="match status" value="1"/>
</dbReference>
<organism evidence="9">
    <name type="scientific">hydrothermal vent metagenome</name>
    <dbReference type="NCBI Taxonomy" id="652676"/>
    <lineage>
        <taxon>unclassified sequences</taxon>
        <taxon>metagenomes</taxon>
        <taxon>ecological metagenomes</taxon>
    </lineage>
</organism>
<protein>
    <submittedName>
        <fullName evidence="9">ATP-dependent RNA helicase SrmB</fullName>
    </submittedName>
</protein>
<reference evidence="9" key="1">
    <citation type="submission" date="2018-06" db="EMBL/GenBank/DDBJ databases">
        <authorList>
            <person name="Zhirakovskaya E."/>
        </authorList>
    </citation>
    <scope>NUCLEOTIDE SEQUENCE</scope>
</reference>
<feature type="domain" description="Helicase C-terminal" evidence="7">
    <location>
        <begin position="252"/>
        <end position="397"/>
    </location>
</feature>
<keyword evidence="4" id="KW-0067">ATP-binding</keyword>
<dbReference type="SMART" id="SM00490">
    <property type="entry name" value="HELICc"/>
    <property type="match status" value="1"/>
</dbReference>
<dbReference type="InterPro" id="IPR014014">
    <property type="entry name" value="RNA_helicase_DEAD_Q_motif"/>
</dbReference>
<dbReference type="GO" id="GO:0005524">
    <property type="term" value="F:ATP binding"/>
    <property type="evidence" value="ECO:0007669"/>
    <property type="project" value="UniProtKB-KW"/>
</dbReference>
<proteinExistence type="predicted"/>
<sequence length="440" mass="49060">MHQTFDLVAINQIYIGAQSLSFDQLALHAKLLKSINDLGFTEPSDIQTQAIPHILEGKDVMASAPTGTGKTAAFVLPTLHLLAQNEAPEGHGPRVLVLTPTRELAKQVSDNIYQLTKYLRMRSTTIVGGVPYPPQIKMLRQSLDFLVATPGRLIDHMNSGRVDFSRVQMLILDEADRMLDMGFVDEVSRIAKQTPVTRQTLLFSATLEGQVEKVARDLLNKPVSIQIAGVKIKHDAITQHMIQADDFRHKRKLLGHILSDDSVEQAIVFTSTKKGADKLAEMLKDDGYACAALHGDMRQNIRRRVIEQMQRRRLKVLVATDVAARGLDIRTLSHVVNFDMPMQAEDYVHRIGRTGRGGSTGSAYSLIGPQDWQLFYRVQKLLSVRYELLQIAGLEPLQAKPKFNASSSKNKRRNPSVRYKKRGKSLSVNNELGKGRGEAA</sequence>
<evidence type="ECO:0000256" key="3">
    <source>
        <dbReference type="ARBA" id="ARBA00022806"/>
    </source>
</evidence>
<dbReference type="Gene3D" id="3.40.50.300">
    <property type="entry name" value="P-loop containing nucleotide triphosphate hydrolases"/>
    <property type="match status" value="2"/>
</dbReference>
<dbReference type="EMBL" id="UOFF01000009">
    <property type="protein sequence ID" value="VAW52862.1"/>
    <property type="molecule type" value="Genomic_DNA"/>
</dbReference>
<dbReference type="SUPFAM" id="SSF52540">
    <property type="entry name" value="P-loop containing nucleoside triphosphate hydrolases"/>
    <property type="match status" value="1"/>
</dbReference>
<dbReference type="SMART" id="SM00487">
    <property type="entry name" value="DEXDc"/>
    <property type="match status" value="1"/>
</dbReference>
<evidence type="ECO:0000259" key="6">
    <source>
        <dbReference type="PROSITE" id="PS51192"/>
    </source>
</evidence>
<dbReference type="AlphaFoldDB" id="A0A3B0WNX8"/>
<feature type="domain" description="Helicase ATP-binding" evidence="6">
    <location>
        <begin position="51"/>
        <end position="225"/>
    </location>
</feature>
<name>A0A3B0WNX8_9ZZZZ</name>
<dbReference type="InterPro" id="IPR014001">
    <property type="entry name" value="Helicase_ATP-bd"/>
</dbReference>
<dbReference type="InterPro" id="IPR044742">
    <property type="entry name" value="DEAD/DEAH_RhlB"/>
</dbReference>
<feature type="domain" description="DEAD-box RNA helicase Q" evidence="8">
    <location>
        <begin position="20"/>
        <end position="48"/>
    </location>
</feature>
<dbReference type="InterPro" id="IPR000629">
    <property type="entry name" value="RNA-helicase_DEAD-box_CS"/>
</dbReference>
<dbReference type="PANTHER" id="PTHR47959:SF17">
    <property type="entry name" value="ATP-DEPENDENT RNA HELICASE DEAD BOX FAMILY"/>
    <property type="match status" value="1"/>
</dbReference>
<dbReference type="PROSITE" id="PS51194">
    <property type="entry name" value="HELICASE_CTER"/>
    <property type="match status" value="1"/>
</dbReference>
<evidence type="ECO:0000256" key="5">
    <source>
        <dbReference type="SAM" id="MobiDB-lite"/>
    </source>
</evidence>
<dbReference type="PROSITE" id="PS00039">
    <property type="entry name" value="DEAD_ATP_HELICASE"/>
    <property type="match status" value="1"/>
</dbReference>
<evidence type="ECO:0000256" key="2">
    <source>
        <dbReference type="ARBA" id="ARBA00022801"/>
    </source>
</evidence>
<evidence type="ECO:0000313" key="9">
    <source>
        <dbReference type="EMBL" id="VAW52862.1"/>
    </source>
</evidence>
<accession>A0A3B0WNX8</accession>
<evidence type="ECO:0000259" key="8">
    <source>
        <dbReference type="PROSITE" id="PS51195"/>
    </source>
</evidence>
<dbReference type="InterPro" id="IPR001650">
    <property type="entry name" value="Helicase_C-like"/>
</dbReference>
<dbReference type="Pfam" id="PF00270">
    <property type="entry name" value="DEAD"/>
    <property type="match status" value="1"/>
</dbReference>
<dbReference type="GO" id="GO:0016787">
    <property type="term" value="F:hydrolase activity"/>
    <property type="evidence" value="ECO:0007669"/>
    <property type="project" value="UniProtKB-KW"/>
</dbReference>
<dbReference type="InterPro" id="IPR050079">
    <property type="entry name" value="DEAD_box_RNA_helicase"/>
</dbReference>